<dbReference type="EMBL" id="JAAVTX010000003">
    <property type="protein sequence ID" value="NKE45612.1"/>
    <property type="molecule type" value="Genomic_DNA"/>
</dbReference>
<dbReference type="SUPFAM" id="SSF56784">
    <property type="entry name" value="HAD-like"/>
    <property type="match status" value="1"/>
</dbReference>
<dbReference type="Gene3D" id="1.10.150.240">
    <property type="entry name" value="Putative phosphatase, domain 2"/>
    <property type="match status" value="1"/>
</dbReference>
<dbReference type="PANTHER" id="PTHR46193:SF10">
    <property type="entry name" value="6-PHOSPHOGLUCONATE PHOSPHATASE"/>
    <property type="match status" value="1"/>
</dbReference>
<dbReference type="InterPro" id="IPR023198">
    <property type="entry name" value="PGP-like_dom2"/>
</dbReference>
<keyword evidence="3" id="KW-0479">Metal-binding</keyword>
<evidence type="ECO:0000256" key="3">
    <source>
        <dbReference type="ARBA" id="ARBA00022723"/>
    </source>
</evidence>
<keyword evidence="6" id="KW-1185">Reference proteome</keyword>
<name>A0ABX1EZT2_9PROT</name>
<gene>
    <name evidence="5" type="ORF">HB662_12555</name>
</gene>
<dbReference type="PRINTS" id="PR00413">
    <property type="entry name" value="HADHALOGNASE"/>
</dbReference>
<dbReference type="SFLD" id="SFLDG01135">
    <property type="entry name" value="C1.5.6:_HAD__Beta-PGM__Phospha"/>
    <property type="match status" value="1"/>
</dbReference>
<dbReference type="SFLD" id="SFLDG01129">
    <property type="entry name" value="C1.5:_HAD__Beta-PGM__Phosphata"/>
    <property type="match status" value="1"/>
</dbReference>
<dbReference type="Pfam" id="PF00702">
    <property type="entry name" value="Hydrolase"/>
    <property type="match status" value="1"/>
</dbReference>
<dbReference type="PANTHER" id="PTHR46193">
    <property type="entry name" value="6-PHOSPHOGLUCONATE PHOSPHATASE"/>
    <property type="match status" value="1"/>
</dbReference>
<dbReference type="Gene3D" id="3.40.50.1000">
    <property type="entry name" value="HAD superfamily/HAD-like"/>
    <property type="match status" value="1"/>
</dbReference>
<evidence type="ECO:0000313" key="6">
    <source>
        <dbReference type="Proteomes" id="UP000765160"/>
    </source>
</evidence>
<evidence type="ECO:0000313" key="5">
    <source>
        <dbReference type="EMBL" id="NKE45612.1"/>
    </source>
</evidence>
<evidence type="ECO:0000256" key="1">
    <source>
        <dbReference type="ARBA" id="ARBA00001946"/>
    </source>
</evidence>
<accession>A0ABX1EZT2</accession>
<reference evidence="5 6" key="1">
    <citation type="submission" date="2020-03" db="EMBL/GenBank/DDBJ databases">
        <title>Roseomonas selenitidurans sp. nov. isolated from soil.</title>
        <authorList>
            <person name="Liu H."/>
        </authorList>
    </citation>
    <scope>NUCLEOTIDE SEQUENCE [LARGE SCALE GENOMIC DNA]</scope>
    <source>
        <strain evidence="5 6">JCM 15073</strain>
    </source>
</reference>
<dbReference type="InterPro" id="IPR006439">
    <property type="entry name" value="HAD-SF_hydro_IA"/>
</dbReference>
<dbReference type="InterPro" id="IPR036412">
    <property type="entry name" value="HAD-like_sf"/>
</dbReference>
<dbReference type="InterPro" id="IPR051600">
    <property type="entry name" value="Beta-PGM-like"/>
</dbReference>
<dbReference type="InterPro" id="IPR023214">
    <property type="entry name" value="HAD_sf"/>
</dbReference>
<sequence>MSAPARPAFARPAAVLFDCDGVLADSEALHNRIVAEEISALGWEMDAAEAERRFIGLSWRNIVPLIEARLGPDSVPADFVDSIVARVLRALREEVVPIPGVLEALRAIVAAGIPVAVASNSSRPELLTKLHGLGLTETFRGRTFSYDDVALPKPAPDMYRAAAAACGADPHHCVVVEDSVTGSRAGCAAGCRVLGYAHATDPAALRGVGAEPFHSMTELPLLLGLPAETLA</sequence>
<protein>
    <submittedName>
        <fullName evidence="5">HAD family phosphatase</fullName>
    </submittedName>
</protein>
<evidence type="ECO:0000256" key="2">
    <source>
        <dbReference type="ARBA" id="ARBA00006171"/>
    </source>
</evidence>
<comment type="similarity">
    <text evidence="2">Belongs to the HAD-like hydrolase superfamily. CbbY/CbbZ/Gph/YieH family.</text>
</comment>
<dbReference type="NCBIfam" id="TIGR01509">
    <property type="entry name" value="HAD-SF-IA-v3"/>
    <property type="match status" value="1"/>
</dbReference>
<dbReference type="RefSeq" id="WP_168050031.1">
    <property type="nucleotide sequence ID" value="NZ_JAATJR010000003.1"/>
</dbReference>
<evidence type="ECO:0000256" key="4">
    <source>
        <dbReference type="ARBA" id="ARBA00022842"/>
    </source>
</evidence>
<dbReference type="SFLD" id="SFLDS00003">
    <property type="entry name" value="Haloacid_Dehalogenase"/>
    <property type="match status" value="1"/>
</dbReference>
<keyword evidence="4" id="KW-0460">Magnesium</keyword>
<comment type="cofactor">
    <cofactor evidence="1">
        <name>Mg(2+)</name>
        <dbReference type="ChEBI" id="CHEBI:18420"/>
    </cofactor>
</comment>
<comment type="caution">
    <text evidence="5">The sequence shown here is derived from an EMBL/GenBank/DDBJ whole genome shotgun (WGS) entry which is preliminary data.</text>
</comment>
<proteinExistence type="inferred from homology"/>
<organism evidence="5 6">
    <name type="scientific">Falsiroseomonas frigidaquae</name>
    <dbReference type="NCBI Taxonomy" id="487318"/>
    <lineage>
        <taxon>Bacteria</taxon>
        <taxon>Pseudomonadati</taxon>
        <taxon>Pseudomonadota</taxon>
        <taxon>Alphaproteobacteria</taxon>
        <taxon>Acetobacterales</taxon>
        <taxon>Roseomonadaceae</taxon>
        <taxon>Falsiroseomonas</taxon>
    </lineage>
</organism>
<dbReference type="Proteomes" id="UP000765160">
    <property type="component" value="Unassembled WGS sequence"/>
</dbReference>